<evidence type="ECO:0000313" key="1">
    <source>
        <dbReference type="EMBL" id="SBS75774.1"/>
    </source>
</evidence>
<organism evidence="1">
    <name type="scientific">uncultured Mycobacterium sp</name>
    <dbReference type="NCBI Taxonomy" id="171292"/>
    <lineage>
        <taxon>Bacteria</taxon>
        <taxon>Bacillati</taxon>
        <taxon>Actinomycetota</taxon>
        <taxon>Actinomycetes</taxon>
        <taxon>Mycobacteriales</taxon>
        <taxon>Mycobacteriaceae</taxon>
        <taxon>Mycobacterium</taxon>
        <taxon>environmental samples</taxon>
    </lineage>
</organism>
<dbReference type="EMBL" id="FLQS01000020">
    <property type="protein sequence ID" value="SBS75774.1"/>
    <property type="molecule type" value="Genomic_DNA"/>
</dbReference>
<sequence length="160" mass="17717">MADSERIRPPWWLKPMNKIFMAVMRLGIPFAGTESPMVLTVPGRKSGKPRSTPITPFTVDGKRYVVGGFPGADWVRNARAADVATLTQGRRRERVRMVELTPDDARRLLRAFPALVPTGVSFMKNAGLITDGKPEEFEALAGRCAVFRFDSLTENGVQTP</sequence>
<dbReference type="Gene3D" id="2.30.110.10">
    <property type="entry name" value="Electron Transport, Fmn-binding Protein, Chain A"/>
    <property type="match status" value="1"/>
</dbReference>
<protein>
    <submittedName>
        <fullName evidence="1">Cell entry (Mce) related family protein</fullName>
    </submittedName>
</protein>
<dbReference type="InterPro" id="IPR012349">
    <property type="entry name" value="Split_barrel_FMN-bd"/>
</dbReference>
<reference evidence="1" key="1">
    <citation type="submission" date="2016-03" db="EMBL/GenBank/DDBJ databases">
        <authorList>
            <person name="Ploux O."/>
        </authorList>
    </citation>
    <scope>NUCLEOTIDE SEQUENCE</scope>
    <source>
        <strain evidence="1">UC10</strain>
    </source>
</reference>
<name>A0A1Y5PAP2_9MYCO</name>
<accession>A0A1Y5PAP2</accession>
<dbReference type="NCBIfam" id="TIGR00026">
    <property type="entry name" value="hi_GC_TIGR00026"/>
    <property type="match status" value="1"/>
</dbReference>
<gene>
    <name evidence="1" type="ORF">MHPYR_270045</name>
</gene>
<proteinExistence type="predicted"/>
<dbReference type="GO" id="GO:0016491">
    <property type="term" value="F:oxidoreductase activity"/>
    <property type="evidence" value="ECO:0007669"/>
    <property type="project" value="InterPro"/>
</dbReference>
<dbReference type="InterPro" id="IPR004378">
    <property type="entry name" value="F420H2_quin_Rdtase"/>
</dbReference>
<dbReference type="SUPFAM" id="SSF50475">
    <property type="entry name" value="FMN-binding split barrel"/>
    <property type="match status" value="1"/>
</dbReference>
<dbReference type="Pfam" id="PF04075">
    <property type="entry name" value="F420H2_quin_red"/>
    <property type="match status" value="1"/>
</dbReference>
<dbReference type="AlphaFoldDB" id="A0A1Y5PAP2"/>